<dbReference type="STRING" id="870435.A0A0C3KGI8"/>
<organism evidence="1 2">
    <name type="scientific">Pisolithus tinctorius Marx 270</name>
    <dbReference type="NCBI Taxonomy" id="870435"/>
    <lineage>
        <taxon>Eukaryota</taxon>
        <taxon>Fungi</taxon>
        <taxon>Dikarya</taxon>
        <taxon>Basidiomycota</taxon>
        <taxon>Agaricomycotina</taxon>
        <taxon>Agaricomycetes</taxon>
        <taxon>Agaricomycetidae</taxon>
        <taxon>Boletales</taxon>
        <taxon>Sclerodermatineae</taxon>
        <taxon>Pisolithaceae</taxon>
        <taxon>Pisolithus</taxon>
    </lineage>
</organism>
<evidence type="ECO:0000313" key="1">
    <source>
        <dbReference type="EMBL" id="KIO08717.1"/>
    </source>
</evidence>
<name>A0A0C3KGI8_PISTI</name>
<dbReference type="Proteomes" id="UP000054217">
    <property type="component" value="Unassembled WGS sequence"/>
</dbReference>
<protein>
    <submittedName>
        <fullName evidence="1">Uncharacterized protein</fullName>
    </submittedName>
</protein>
<dbReference type="AlphaFoldDB" id="A0A0C3KGI8"/>
<dbReference type="OrthoDB" id="3199698at2759"/>
<dbReference type="InParanoid" id="A0A0C3KGI8"/>
<keyword evidence="2" id="KW-1185">Reference proteome</keyword>
<proteinExistence type="predicted"/>
<dbReference type="HOGENOM" id="CLU_103601_1_0_1"/>
<gene>
    <name evidence="1" type="ORF">M404DRAFT_55554</name>
</gene>
<accession>A0A0C3KGI8</accession>
<reference evidence="1 2" key="1">
    <citation type="submission" date="2014-04" db="EMBL/GenBank/DDBJ databases">
        <authorList>
            <consortium name="DOE Joint Genome Institute"/>
            <person name="Kuo A."/>
            <person name="Kohler A."/>
            <person name="Costa M.D."/>
            <person name="Nagy L.G."/>
            <person name="Floudas D."/>
            <person name="Copeland A."/>
            <person name="Barry K.W."/>
            <person name="Cichocki N."/>
            <person name="Veneault-Fourrey C."/>
            <person name="LaButti K."/>
            <person name="Lindquist E.A."/>
            <person name="Lipzen A."/>
            <person name="Lundell T."/>
            <person name="Morin E."/>
            <person name="Murat C."/>
            <person name="Sun H."/>
            <person name="Tunlid A."/>
            <person name="Henrissat B."/>
            <person name="Grigoriev I.V."/>
            <person name="Hibbett D.S."/>
            <person name="Martin F."/>
            <person name="Nordberg H.P."/>
            <person name="Cantor M.N."/>
            <person name="Hua S.X."/>
        </authorList>
    </citation>
    <scope>NUCLEOTIDE SEQUENCE [LARGE SCALE GENOMIC DNA]</scope>
    <source>
        <strain evidence="1 2">Marx 270</strain>
    </source>
</reference>
<dbReference type="InterPro" id="IPR041078">
    <property type="entry name" value="Plavaka"/>
</dbReference>
<dbReference type="EMBL" id="KN831956">
    <property type="protein sequence ID" value="KIO08717.1"/>
    <property type="molecule type" value="Genomic_DNA"/>
</dbReference>
<dbReference type="Pfam" id="PF18759">
    <property type="entry name" value="Plavaka"/>
    <property type="match status" value="1"/>
</dbReference>
<sequence length="145" mass="16733">PAMIVPEIILCGNKYYQHITYALAAYIADYKEQVLLSCIIWNWCLKCLTDWESLDDDTLCHCCVHANTMIKEFDFYKLWDKHGIVGDIVVGVALQPFTNNFLHADIYTMLSPDILHQLIKGGFKDHLVNWVKCYLTHVHGKTEAE</sequence>
<reference evidence="2" key="2">
    <citation type="submission" date="2015-01" db="EMBL/GenBank/DDBJ databases">
        <title>Evolutionary Origins and Diversification of the Mycorrhizal Mutualists.</title>
        <authorList>
            <consortium name="DOE Joint Genome Institute"/>
            <consortium name="Mycorrhizal Genomics Consortium"/>
            <person name="Kohler A."/>
            <person name="Kuo A."/>
            <person name="Nagy L.G."/>
            <person name="Floudas D."/>
            <person name="Copeland A."/>
            <person name="Barry K.W."/>
            <person name="Cichocki N."/>
            <person name="Veneault-Fourrey C."/>
            <person name="LaButti K."/>
            <person name="Lindquist E.A."/>
            <person name="Lipzen A."/>
            <person name="Lundell T."/>
            <person name="Morin E."/>
            <person name="Murat C."/>
            <person name="Riley R."/>
            <person name="Ohm R."/>
            <person name="Sun H."/>
            <person name="Tunlid A."/>
            <person name="Henrissat B."/>
            <person name="Grigoriev I.V."/>
            <person name="Hibbett D.S."/>
            <person name="Martin F."/>
        </authorList>
    </citation>
    <scope>NUCLEOTIDE SEQUENCE [LARGE SCALE GENOMIC DNA]</scope>
    <source>
        <strain evidence="2">Marx 270</strain>
    </source>
</reference>
<feature type="non-terminal residue" evidence="1">
    <location>
        <position position="1"/>
    </location>
</feature>
<evidence type="ECO:0000313" key="2">
    <source>
        <dbReference type="Proteomes" id="UP000054217"/>
    </source>
</evidence>
<feature type="non-terminal residue" evidence="1">
    <location>
        <position position="145"/>
    </location>
</feature>